<keyword evidence="1" id="KW-0732">Signal</keyword>
<dbReference type="InterPro" id="IPR038695">
    <property type="entry name" value="Saro_0823-like_sf"/>
</dbReference>
<keyword evidence="3" id="KW-1185">Reference proteome</keyword>
<dbReference type="HOGENOM" id="CLU_097039_0_2_6"/>
<reference evidence="2 3" key="1">
    <citation type="journal article" date="2014" name="Genome Announc.">
        <title>Draft Genome Sequences of Marinobacter similis A3d10T and Marinobacter salarius R9SW1T.</title>
        <authorList>
            <person name="Ivanova E.P."/>
            <person name="Ng H.J."/>
            <person name="Webb H.K."/>
            <person name="Feng G."/>
            <person name="Oshima K."/>
            <person name="Hattori M."/>
            <person name="Ohkuma M."/>
            <person name="Sergeev A.F."/>
            <person name="Mikhailov V.V."/>
            <person name="Crawford R.J."/>
            <person name="Sawabe T."/>
        </authorList>
    </citation>
    <scope>NUCLEOTIDE SEQUENCE [LARGE SCALE GENOMIC DNA]</scope>
    <source>
        <strain evidence="2 3">A3d10</strain>
    </source>
</reference>
<name>W5YFW5_9GAMM</name>
<evidence type="ECO:0000256" key="1">
    <source>
        <dbReference type="SAM" id="SignalP"/>
    </source>
</evidence>
<feature type="chain" id="PRO_5004876536" description="DUF192 domain-containing protein" evidence="1">
    <location>
        <begin position="24"/>
        <end position="168"/>
    </location>
</feature>
<dbReference type="STRING" id="1420916.AU14_01935"/>
<dbReference type="PANTHER" id="PTHR37953">
    <property type="entry name" value="UPF0127 PROTEIN MJ1496"/>
    <property type="match status" value="1"/>
</dbReference>
<feature type="signal peptide" evidence="1">
    <location>
        <begin position="1"/>
        <end position="23"/>
    </location>
</feature>
<sequence>MRHSLRPLLVGIACTGILTSSCAADSSVPQPKLPEVVACFVTDNGSVPVTLEVARDFSQRQAGLMGRDSLQEDEGMLFQYPDLQSPDRGFWMYKTQLDLDIAYLDEQGKIASIRQMAPCLTGSASSCPSYPAGVAFQSAVEMNQDFFSDHGIEVGDRLVTGTEHCSSP</sequence>
<protein>
    <recommendedName>
        <fullName evidence="4">DUF192 domain-containing protein</fullName>
    </recommendedName>
</protein>
<dbReference type="Pfam" id="PF02643">
    <property type="entry name" value="DUF192"/>
    <property type="match status" value="1"/>
</dbReference>
<proteinExistence type="predicted"/>
<dbReference type="Proteomes" id="UP000061489">
    <property type="component" value="Chromosome"/>
</dbReference>
<dbReference type="PANTHER" id="PTHR37953:SF1">
    <property type="entry name" value="UPF0127 PROTEIN MJ1496"/>
    <property type="match status" value="1"/>
</dbReference>
<dbReference type="InterPro" id="IPR003795">
    <property type="entry name" value="DUF192"/>
</dbReference>
<organism evidence="2 3">
    <name type="scientific">Marinobacter similis</name>
    <dbReference type="NCBI Taxonomy" id="1420916"/>
    <lineage>
        <taxon>Bacteria</taxon>
        <taxon>Pseudomonadati</taxon>
        <taxon>Pseudomonadota</taxon>
        <taxon>Gammaproteobacteria</taxon>
        <taxon>Pseudomonadales</taxon>
        <taxon>Marinobacteraceae</taxon>
        <taxon>Marinobacter</taxon>
    </lineage>
</organism>
<dbReference type="AlphaFoldDB" id="W5YFW5"/>
<dbReference type="PROSITE" id="PS51257">
    <property type="entry name" value="PROKAR_LIPOPROTEIN"/>
    <property type="match status" value="1"/>
</dbReference>
<gene>
    <name evidence="2" type="ORF">AU14_01935</name>
</gene>
<evidence type="ECO:0000313" key="2">
    <source>
        <dbReference type="EMBL" id="AHI27860.1"/>
    </source>
</evidence>
<dbReference type="EMBL" id="CP007151">
    <property type="protein sequence ID" value="AHI27860.1"/>
    <property type="molecule type" value="Genomic_DNA"/>
</dbReference>
<evidence type="ECO:0008006" key="4">
    <source>
        <dbReference type="Google" id="ProtNLM"/>
    </source>
</evidence>
<dbReference type="KEGG" id="msx:AU14_01935"/>
<accession>W5YFW5</accession>
<dbReference type="Gene3D" id="2.60.120.1140">
    <property type="entry name" value="Protein of unknown function DUF192"/>
    <property type="match status" value="1"/>
</dbReference>
<evidence type="ECO:0000313" key="3">
    <source>
        <dbReference type="Proteomes" id="UP000061489"/>
    </source>
</evidence>